<dbReference type="Proteomes" id="UP000274429">
    <property type="component" value="Unassembled WGS sequence"/>
</dbReference>
<accession>A0A0R3WVH4</accession>
<evidence type="ECO:0000313" key="3">
    <source>
        <dbReference type="Proteomes" id="UP000274429"/>
    </source>
</evidence>
<reference evidence="2 3" key="2">
    <citation type="submission" date="2018-11" db="EMBL/GenBank/DDBJ databases">
        <authorList>
            <consortium name="Pathogen Informatics"/>
        </authorList>
    </citation>
    <scope>NUCLEOTIDE SEQUENCE [LARGE SCALE GENOMIC DNA]</scope>
</reference>
<proteinExistence type="predicted"/>
<evidence type="ECO:0000313" key="2">
    <source>
        <dbReference type="EMBL" id="VDM25575.1"/>
    </source>
</evidence>
<evidence type="ECO:0000313" key="4">
    <source>
        <dbReference type="WBParaSite" id="TTAC_0000476401-mRNA-1"/>
    </source>
</evidence>
<dbReference type="EMBL" id="UYWX01005229">
    <property type="protein sequence ID" value="VDM25575.1"/>
    <property type="molecule type" value="Genomic_DNA"/>
</dbReference>
<dbReference type="WBParaSite" id="TTAC_0000476401-mRNA-1">
    <property type="protein sequence ID" value="TTAC_0000476401-mRNA-1"/>
    <property type="gene ID" value="TTAC_0000476401"/>
</dbReference>
<evidence type="ECO:0000256" key="1">
    <source>
        <dbReference type="SAM" id="MobiDB-lite"/>
    </source>
</evidence>
<name>A0A0R3WVH4_HYDTA</name>
<organism evidence="4">
    <name type="scientific">Hydatigena taeniaeformis</name>
    <name type="common">Feline tapeworm</name>
    <name type="synonym">Taenia taeniaeformis</name>
    <dbReference type="NCBI Taxonomy" id="6205"/>
    <lineage>
        <taxon>Eukaryota</taxon>
        <taxon>Metazoa</taxon>
        <taxon>Spiralia</taxon>
        <taxon>Lophotrochozoa</taxon>
        <taxon>Platyhelminthes</taxon>
        <taxon>Cestoda</taxon>
        <taxon>Eucestoda</taxon>
        <taxon>Cyclophyllidea</taxon>
        <taxon>Taeniidae</taxon>
        <taxon>Hydatigera</taxon>
    </lineage>
</organism>
<protein>
    <submittedName>
        <fullName evidence="4">Nop domain-containing protein</fullName>
    </submittedName>
</protein>
<keyword evidence="3" id="KW-1185">Reference proteome</keyword>
<dbReference type="AlphaFoldDB" id="A0A0R3WVH4"/>
<reference evidence="4" key="1">
    <citation type="submission" date="2017-02" db="UniProtKB">
        <authorList>
            <consortium name="WormBaseParasite"/>
        </authorList>
    </citation>
    <scope>IDENTIFICATION</scope>
</reference>
<sequence>MLSTVHSQFVTAASLSGKLTEKTLVALLEEGSGAPAPHQYSLPPPNAVARVGGDSSGFSFDSKRDNHKLIVWAVGKLKKIYMDTGLAAPVALASMIKAKVGTASRETPALPSSSSRQRGDYTALPEMFEHLSTSVDDSPRHSRK</sequence>
<feature type="region of interest" description="Disordered" evidence="1">
    <location>
        <begin position="102"/>
        <end position="144"/>
    </location>
</feature>
<gene>
    <name evidence="2" type="ORF">TTAC_LOCUS4749</name>
</gene>